<gene>
    <name evidence="2" type="ORF">IF651_11580</name>
</gene>
<dbReference type="Pfam" id="PF09819">
    <property type="entry name" value="ABC_cobalt"/>
    <property type="match status" value="1"/>
</dbReference>
<sequence length="211" mass="21564">MPTSTSRTSRSLTTRYLMTCAAIGAATGVLLVPANFVSAALASTVPVLYSAMVGLWIIGPVLALALVRRPGAAVLTMLVAGVISSASPLGASSILTCLMIGAALELVFLVTLYRVWSPWLFCTGTFVFAALYTWSAFVAFDAAAMATVVQVLIVVLMMGSALAGAWLGLLLARRLEKAGVARGLAPARTRTAAPVETAAAPSGTATAAESA</sequence>
<dbReference type="AlphaFoldDB" id="A0A927PEN9"/>
<accession>A0A927PEN9</accession>
<name>A0A927PEN9_9MICO</name>
<keyword evidence="1" id="KW-1133">Transmembrane helix</keyword>
<proteinExistence type="predicted"/>
<feature type="transmembrane region" description="Helical" evidence="1">
    <location>
        <begin position="93"/>
        <end position="112"/>
    </location>
</feature>
<evidence type="ECO:0000313" key="3">
    <source>
        <dbReference type="Proteomes" id="UP000610846"/>
    </source>
</evidence>
<dbReference type="EMBL" id="JACYHB010000009">
    <property type="protein sequence ID" value="MBD8079697.1"/>
    <property type="molecule type" value="Genomic_DNA"/>
</dbReference>
<dbReference type="InterPro" id="IPR017195">
    <property type="entry name" value="ABC_thiamin-permease_prd"/>
</dbReference>
<feature type="transmembrane region" description="Helical" evidence="1">
    <location>
        <begin position="16"/>
        <end position="41"/>
    </location>
</feature>
<reference evidence="2" key="1">
    <citation type="journal article" date="2018" name="Curr. Microbiol.">
        <title>Cellulosimicrobium arenosum sp. nov., Isolated from Marine Sediment Sand.</title>
        <authorList>
            <person name="Oh M."/>
            <person name="Kim J.H."/>
            <person name="Yoon J.H."/>
            <person name="Schumann P."/>
            <person name="Kim W."/>
        </authorList>
    </citation>
    <scope>NUCLEOTIDE SEQUENCE</scope>
    <source>
        <strain evidence="2">KCTC 49039</strain>
    </source>
</reference>
<keyword evidence="3" id="KW-1185">Reference proteome</keyword>
<protein>
    <submittedName>
        <fullName evidence="2">ECF transporter S component</fullName>
    </submittedName>
</protein>
<organism evidence="2 3">
    <name type="scientific">Cellulosimicrobium arenosum</name>
    <dbReference type="NCBI Taxonomy" id="2708133"/>
    <lineage>
        <taxon>Bacteria</taxon>
        <taxon>Bacillati</taxon>
        <taxon>Actinomycetota</taxon>
        <taxon>Actinomycetes</taxon>
        <taxon>Micrococcales</taxon>
        <taxon>Promicromonosporaceae</taxon>
        <taxon>Cellulosimicrobium</taxon>
    </lineage>
</organism>
<feature type="transmembrane region" description="Helical" evidence="1">
    <location>
        <begin position="47"/>
        <end position="66"/>
    </location>
</feature>
<comment type="caution">
    <text evidence="2">The sequence shown here is derived from an EMBL/GenBank/DDBJ whole genome shotgun (WGS) entry which is preliminary data.</text>
</comment>
<dbReference type="Proteomes" id="UP000610846">
    <property type="component" value="Unassembled WGS sequence"/>
</dbReference>
<feature type="transmembrane region" description="Helical" evidence="1">
    <location>
        <begin position="119"/>
        <end position="140"/>
    </location>
</feature>
<dbReference type="RefSeq" id="WP_191829288.1">
    <property type="nucleotide sequence ID" value="NZ_JACYHB010000009.1"/>
</dbReference>
<keyword evidence="1" id="KW-0472">Membrane</keyword>
<keyword evidence="1" id="KW-0812">Transmembrane</keyword>
<evidence type="ECO:0000313" key="2">
    <source>
        <dbReference type="EMBL" id="MBD8079697.1"/>
    </source>
</evidence>
<feature type="transmembrane region" description="Helical" evidence="1">
    <location>
        <begin position="146"/>
        <end position="172"/>
    </location>
</feature>
<evidence type="ECO:0000256" key="1">
    <source>
        <dbReference type="SAM" id="Phobius"/>
    </source>
</evidence>
<reference evidence="2" key="2">
    <citation type="submission" date="2020-09" db="EMBL/GenBank/DDBJ databases">
        <authorList>
            <person name="Yu Y."/>
        </authorList>
    </citation>
    <scope>NUCLEOTIDE SEQUENCE</scope>
    <source>
        <strain evidence="2">KCTC 49039</strain>
    </source>
</reference>